<comment type="caution">
    <text evidence="1">The sequence shown here is derived from an EMBL/GenBank/DDBJ whole genome shotgun (WGS) entry which is preliminary data.</text>
</comment>
<dbReference type="OrthoDB" id="8255409at2"/>
<evidence type="ECO:0000313" key="2">
    <source>
        <dbReference type="Proteomes" id="UP000321304"/>
    </source>
</evidence>
<sequence>MPVISTIPAARLPVSVLAIMLLTLAPACAEKMSKRQQAVVKHIKAECKAKAAEQAKGYGFVERWRAYSDCVHDAAKNNAGLDFADFD</sequence>
<dbReference type="EMBL" id="VITY01000003">
    <property type="protein sequence ID" value="TWC05414.1"/>
    <property type="molecule type" value="Genomic_DNA"/>
</dbReference>
<gene>
    <name evidence="1" type="ORF">FBZ93_103431</name>
</gene>
<keyword evidence="2" id="KW-1185">Reference proteome</keyword>
<organism evidence="1 2">
    <name type="scientific">Bradyrhizobium macuxiense</name>
    <dbReference type="NCBI Taxonomy" id="1755647"/>
    <lineage>
        <taxon>Bacteria</taxon>
        <taxon>Pseudomonadati</taxon>
        <taxon>Pseudomonadota</taxon>
        <taxon>Alphaproteobacteria</taxon>
        <taxon>Hyphomicrobiales</taxon>
        <taxon>Nitrobacteraceae</taxon>
        <taxon>Bradyrhizobium</taxon>
    </lineage>
</organism>
<dbReference type="AlphaFoldDB" id="A0A560MCT0"/>
<dbReference type="RefSeq" id="WP_146985723.1">
    <property type="nucleotide sequence ID" value="NZ_VITY01000003.1"/>
</dbReference>
<evidence type="ECO:0000313" key="1">
    <source>
        <dbReference type="EMBL" id="TWC05414.1"/>
    </source>
</evidence>
<dbReference type="Proteomes" id="UP000321304">
    <property type="component" value="Unassembled WGS sequence"/>
</dbReference>
<proteinExistence type="predicted"/>
<reference evidence="1 2" key="1">
    <citation type="submission" date="2019-06" db="EMBL/GenBank/DDBJ databases">
        <title>Genomic Encyclopedia of Type Strains, Phase IV (KMG-V): Genome sequencing to study the core and pangenomes of soil and plant-associated prokaryotes.</title>
        <authorList>
            <person name="Whitman W."/>
        </authorList>
    </citation>
    <scope>NUCLEOTIDE SEQUENCE [LARGE SCALE GENOMIC DNA]</scope>
    <source>
        <strain evidence="1 2">BR 10355</strain>
    </source>
</reference>
<name>A0A560MCT0_9BRAD</name>
<accession>A0A560MCT0</accession>
<protein>
    <submittedName>
        <fullName evidence="1">Uncharacterized protein</fullName>
    </submittedName>
</protein>